<dbReference type="Gene3D" id="1.10.8.60">
    <property type="match status" value="1"/>
</dbReference>
<evidence type="ECO:0000256" key="7">
    <source>
        <dbReference type="ARBA" id="ARBA00022741"/>
    </source>
</evidence>
<dbReference type="SUPFAM" id="SSF52540">
    <property type="entry name" value="P-loop containing nucleoside triphosphate hydrolases"/>
    <property type="match status" value="1"/>
</dbReference>
<dbReference type="Gene3D" id="3.40.50.300">
    <property type="entry name" value="P-loop containing nucleotide triphosphate hydrolases"/>
    <property type="match status" value="1"/>
</dbReference>
<dbReference type="Pfam" id="PF22608">
    <property type="entry name" value="DNAX_ATPase_lid"/>
    <property type="match status" value="1"/>
</dbReference>
<keyword evidence="8" id="KW-0862">Zinc</keyword>
<evidence type="ECO:0000259" key="12">
    <source>
        <dbReference type="SMART" id="SM00382"/>
    </source>
</evidence>
<dbReference type="PRINTS" id="PR00300">
    <property type="entry name" value="CLPPROTEASEA"/>
</dbReference>
<dbReference type="GO" id="GO:0003677">
    <property type="term" value="F:DNA binding"/>
    <property type="evidence" value="ECO:0007669"/>
    <property type="project" value="InterPro"/>
</dbReference>
<evidence type="ECO:0000313" key="13">
    <source>
        <dbReference type="EMBL" id="ACV61055.1"/>
    </source>
</evidence>
<dbReference type="Gene3D" id="1.20.272.10">
    <property type="match status" value="1"/>
</dbReference>
<evidence type="ECO:0000256" key="8">
    <source>
        <dbReference type="ARBA" id="ARBA00022833"/>
    </source>
</evidence>
<feature type="domain" description="AAA+ ATPase" evidence="12">
    <location>
        <begin position="37"/>
        <end position="179"/>
    </location>
</feature>
<dbReference type="PANTHER" id="PTHR11669">
    <property type="entry name" value="REPLICATION FACTOR C / DNA POLYMERASE III GAMMA-TAU SUBUNIT"/>
    <property type="match status" value="1"/>
</dbReference>
<dbReference type="InterPro" id="IPR003593">
    <property type="entry name" value="AAA+_ATPase"/>
</dbReference>
<dbReference type="InterPro" id="IPR008921">
    <property type="entry name" value="DNA_pol3_clamp-load_cplx_C"/>
</dbReference>
<proteinExistence type="inferred from homology"/>
<dbReference type="InterPro" id="IPR027417">
    <property type="entry name" value="P-loop_NTPase"/>
</dbReference>
<organism evidence="13 14">
    <name type="scientific">Desulfofarcimen acetoxidans (strain ATCC 49208 / DSM 771 / KCTC 5769 / VKM B-1644 / 5575)</name>
    <name type="common">Desulfotomaculum acetoxidans</name>
    <dbReference type="NCBI Taxonomy" id="485916"/>
    <lineage>
        <taxon>Bacteria</taxon>
        <taxon>Bacillati</taxon>
        <taxon>Bacillota</taxon>
        <taxon>Clostridia</taxon>
        <taxon>Eubacteriales</taxon>
        <taxon>Peptococcaceae</taxon>
        <taxon>Desulfofarcimen</taxon>
    </lineage>
</organism>
<evidence type="ECO:0000256" key="10">
    <source>
        <dbReference type="ARBA" id="ARBA00022932"/>
    </source>
</evidence>
<evidence type="ECO:0000256" key="1">
    <source>
        <dbReference type="ARBA" id="ARBA00006360"/>
    </source>
</evidence>
<evidence type="ECO:0000256" key="5">
    <source>
        <dbReference type="ARBA" id="ARBA00022705"/>
    </source>
</evidence>
<evidence type="ECO:0000313" key="14">
    <source>
        <dbReference type="Proteomes" id="UP000002217"/>
    </source>
</evidence>
<dbReference type="GO" id="GO:0005524">
    <property type="term" value="F:ATP binding"/>
    <property type="evidence" value="ECO:0007669"/>
    <property type="project" value="UniProtKB-KW"/>
</dbReference>
<dbReference type="RefSeq" id="WP_012813507.1">
    <property type="nucleotide sequence ID" value="NC_013216.1"/>
</dbReference>
<dbReference type="SMART" id="SM00382">
    <property type="entry name" value="AAA"/>
    <property type="match status" value="1"/>
</dbReference>
<evidence type="ECO:0000256" key="2">
    <source>
        <dbReference type="ARBA" id="ARBA00012417"/>
    </source>
</evidence>
<keyword evidence="10" id="KW-0239">DNA-directed DNA polymerase</keyword>
<keyword evidence="14" id="KW-1185">Reference proteome</keyword>
<dbReference type="STRING" id="485916.Dtox_0092"/>
<keyword evidence="5" id="KW-0235">DNA replication</keyword>
<dbReference type="InterPro" id="IPR045085">
    <property type="entry name" value="HLD_clamp_pol_III_gamma_tau"/>
</dbReference>
<protein>
    <recommendedName>
        <fullName evidence="2">DNA-directed DNA polymerase</fullName>
        <ecNumber evidence="2">2.7.7.7</ecNumber>
    </recommendedName>
</protein>
<evidence type="ECO:0000256" key="11">
    <source>
        <dbReference type="ARBA" id="ARBA00049244"/>
    </source>
</evidence>
<dbReference type="InterPro" id="IPR050238">
    <property type="entry name" value="DNA_Rep/Repair_Clamp_Loader"/>
</dbReference>
<reference evidence="13 14" key="1">
    <citation type="journal article" date="2009" name="Stand. Genomic Sci.">
        <title>Complete genome sequence of Desulfotomaculum acetoxidans type strain (5575).</title>
        <authorList>
            <person name="Spring S."/>
            <person name="Lapidus A."/>
            <person name="Schroder M."/>
            <person name="Gleim D."/>
            <person name="Sims D."/>
            <person name="Meincke L."/>
            <person name="Glavina Del Rio T."/>
            <person name="Tice H."/>
            <person name="Copeland A."/>
            <person name="Cheng J.F."/>
            <person name="Lucas S."/>
            <person name="Chen F."/>
            <person name="Nolan M."/>
            <person name="Bruce D."/>
            <person name="Goodwin L."/>
            <person name="Pitluck S."/>
            <person name="Ivanova N."/>
            <person name="Mavromatis K."/>
            <person name="Mikhailova N."/>
            <person name="Pati A."/>
            <person name="Chen A."/>
            <person name="Palaniappan K."/>
            <person name="Land M."/>
            <person name="Hauser L."/>
            <person name="Chang Y.J."/>
            <person name="Jeffries C.D."/>
            <person name="Chain P."/>
            <person name="Saunders E."/>
            <person name="Brettin T."/>
            <person name="Detter J.C."/>
            <person name="Goker M."/>
            <person name="Bristow J."/>
            <person name="Eisen J.A."/>
            <person name="Markowitz V."/>
            <person name="Hugenholtz P."/>
            <person name="Kyrpides N.C."/>
            <person name="Klenk H.P."/>
            <person name="Han C."/>
        </authorList>
    </citation>
    <scope>NUCLEOTIDE SEQUENCE [LARGE SCALE GENOMIC DNA]</scope>
    <source>
        <strain evidence="14">ATCC 49208 / DSM 771 / VKM B-1644</strain>
    </source>
</reference>
<dbReference type="CDD" id="cd18137">
    <property type="entry name" value="HLD_clamp_pol_III_gamma_tau"/>
    <property type="match status" value="1"/>
</dbReference>
<name>C8W2P9_DESAS</name>
<evidence type="ECO:0000256" key="9">
    <source>
        <dbReference type="ARBA" id="ARBA00022840"/>
    </source>
</evidence>
<dbReference type="InterPro" id="IPR001270">
    <property type="entry name" value="ClpA/B"/>
</dbReference>
<dbReference type="InterPro" id="IPR022754">
    <property type="entry name" value="DNA_pol_III_gamma-3"/>
</dbReference>
<dbReference type="HOGENOM" id="CLU_006229_0_8_9"/>
<dbReference type="CDD" id="cd00009">
    <property type="entry name" value="AAA"/>
    <property type="match status" value="1"/>
</dbReference>
<dbReference type="Pfam" id="PF13177">
    <property type="entry name" value="DNA_pol3_delta2"/>
    <property type="match status" value="1"/>
</dbReference>
<keyword evidence="3 13" id="KW-0808">Transferase</keyword>
<dbReference type="InterPro" id="IPR038454">
    <property type="entry name" value="DnaA_N_sf"/>
</dbReference>
<accession>C8W2P9</accession>
<dbReference type="EC" id="2.7.7.7" evidence="2"/>
<dbReference type="EMBL" id="CP001720">
    <property type="protein sequence ID" value="ACV61055.1"/>
    <property type="molecule type" value="Genomic_DNA"/>
</dbReference>
<dbReference type="InterPro" id="IPR012763">
    <property type="entry name" value="DNA_pol_III_sug/sutau_N"/>
</dbReference>
<keyword evidence="7" id="KW-0547">Nucleotide-binding</keyword>
<dbReference type="NCBIfam" id="NF004046">
    <property type="entry name" value="PRK05563.1"/>
    <property type="match status" value="1"/>
</dbReference>
<keyword evidence="4 13" id="KW-0548">Nucleotidyltransferase</keyword>
<dbReference type="GO" id="GO:0046872">
    <property type="term" value="F:metal ion binding"/>
    <property type="evidence" value="ECO:0007669"/>
    <property type="project" value="UniProtKB-KW"/>
</dbReference>
<dbReference type="Proteomes" id="UP000002217">
    <property type="component" value="Chromosome"/>
</dbReference>
<dbReference type="OrthoDB" id="9810148at2"/>
<dbReference type="SUPFAM" id="SSF48019">
    <property type="entry name" value="post-AAA+ oligomerization domain-like"/>
    <property type="match status" value="1"/>
</dbReference>
<evidence type="ECO:0000256" key="4">
    <source>
        <dbReference type="ARBA" id="ARBA00022695"/>
    </source>
</evidence>
<dbReference type="GO" id="GO:0009360">
    <property type="term" value="C:DNA polymerase III complex"/>
    <property type="evidence" value="ECO:0007669"/>
    <property type="project" value="InterPro"/>
</dbReference>
<dbReference type="Pfam" id="PF12169">
    <property type="entry name" value="DNA_pol3_gamma3"/>
    <property type="match status" value="1"/>
</dbReference>
<comment type="catalytic activity">
    <reaction evidence="11">
        <text>DNA(n) + a 2'-deoxyribonucleoside 5'-triphosphate = DNA(n+1) + diphosphate</text>
        <dbReference type="Rhea" id="RHEA:22508"/>
        <dbReference type="Rhea" id="RHEA-COMP:17339"/>
        <dbReference type="Rhea" id="RHEA-COMP:17340"/>
        <dbReference type="ChEBI" id="CHEBI:33019"/>
        <dbReference type="ChEBI" id="CHEBI:61560"/>
        <dbReference type="ChEBI" id="CHEBI:173112"/>
        <dbReference type="EC" id="2.7.7.7"/>
    </reaction>
</comment>
<dbReference type="NCBIfam" id="TIGR02397">
    <property type="entry name" value="dnaX_nterm"/>
    <property type="match status" value="1"/>
</dbReference>
<dbReference type="Gene3D" id="3.30.300.180">
    <property type="match status" value="1"/>
</dbReference>
<keyword evidence="6" id="KW-0479">Metal-binding</keyword>
<dbReference type="GO" id="GO:0006261">
    <property type="term" value="P:DNA-templated DNA replication"/>
    <property type="evidence" value="ECO:0007669"/>
    <property type="project" value="TreeGrafter"/>
</dbReference>
<dbReference type="eggNOG" id="COG2812">
    <property type="taxonomic scope" value="Bacteria"/>
</dbReference>
<sequence>MAYRALYREYRPQLFAEIMGQRHIVDTLENALKNNRIAHAYLFCGPRGTGKTSTAKILAKALNCHQIKGVEPCNKCSSCVSVAQGSAIDVIEIDAASNRGIDEIRDLKERVKFAPTGGKYKVYIVDEVHMLTIEAFNALLKTLEEPPEHVIFVLATTEPHKLPLTILSRCQRFDFKSIGAEPMTSRLKDILQDLQVKISPAALELIVQAAEGGLRDALSILDQIITFNNTAEISEEDIHNLLGTVNERVINSLLEYLLRGDAGSSLQVIAEIFLEGKDLKMFVKGFASCVRDLLLQSIEPTAIKNFSRTDQIYSVEYLLALLDCLTELEPKMKFSSQPRVILELALIKFIYSRRDHLLQSINTKESTEIQNNQDMRVSLPSEVKLPADDQEKLLAENTDNSKLVKSYDLPVAEKNEQRDNISINRVKNSWKLVLEEIRKAMPAIAVPLSDGYPVRIENNVLSIGIRNDFNRQRLDSNQKCRDIIKQTIKSILGWECQFKFIEVSELAQDIPETEDITTQSIINLFEA</sequence>
<keyword evidence="9" id="KW-0067">ATP-binding</keyword>
<dbReference type="AlphaFoldDB" id="C8W2P9"/>
<gene>
    <name evidence="13" type="ordered locus">Dtox_0092</name>
</gene>
<evidence type="ECO:0000256" key="3">
    <source>
        <dbReference type="ARBA" id="ARBA00022679"/>
    </source>
</evidence>
<dbReference type="KEGG" id="dae:Dtox_0092"/>
<dbReference type="GO" id="GO:0003887">
    <property type="term" value="F:DNA-directed DNA polymerase activity"/>
    <property type="evidence" value="ECO:0007669"/>
    <property type="project" value="UniProtKB-KW"/>
</dbReference>
<dbReference type="FunFam" id="3.40.50.300:FF:000014">
    <property type="entry name" value="DNA polymerase III subunit gamma/tau"/>
    <property type="match status" value="1"/>
</dbReference>
<comment type="similarity">
    <text evidence="1">Belongs to the DnaX/STICHEL family.</text>
</comment>
<dbReference type="PANTHER" id="PTHR11669:SF0">
    <property type="entry name" value="PROTEIN STICHEL-LIKE 2"/>
    <property type="match status" value="1"/>
</dbReference>
<evidence type="ECO:0000256" key="6">
    <source>
        <dbReference type="ARBA" id="ARBA00022723"/>
    </source>
</evidence>